<name>A0ABN9M3V5_9NEOB</name>
<feature type="compositionally biased region" description="Low complexity" evidence="1">
    <location>
        <begin position="252"/>
        <end position="262"/>
    </location>
</feature>
<sequence length="317" mass="34468">MEQGYKPAINTPLMTTTLIIHHTSKNAVPDSNQTLCGLSRLGCLVIRTRVVSLIMPSSTPASCCILLLPAQVQLVTHPATMLIYSGLFKQRPTDSTTTSTANESTANKSADIEDHSKGECRTNHAGNSQLCSNMSGRRLEDVPTVDHLPEYNSSKVTTTQATASNSLSSHRSSVMLCPTTKKPMIRPSVSTSVLKSSIASIKKEPDDASVEEPQLDCTTATTTTERSLENAFIMSSSSSSEDRPGPERAGWESKTSSSTAAEADQEQPAHVRVARRRVPDRDEDLLDNDLLISLVEERVPWWDTRVQQHSGHPAAVE</sequence>
<organism evidence="2 3">
    <name type="scientific">Ranitomeya imitator</name>
    <name type="common">mimic poison frog</name>
    <dbReference type="NCBI Taxonomy" id="111125"/>
    <lineage>
        <taxon>Eukaryota</taxon>
        <taxon>Metazoa</taxon>
        <taxon>Chordata</taxon>
        <taxon>Craniata</taxon>
        <taxon>Vertebrata</taxon>
        <taxon>Euteleostomi</taxon>
        <taxon>Amphibia</taxon>
        <taxon>Batrachia</taxon>
        <taxon>Anura</taxon>
        <taxon>Neobatrachia</taxon>
        <taxon>Hyloidea</taxon>
        <taxon>Dendrobatidae</taxon>
        <taxon>Dendrobatinae</taxon>
        <taxon>Ranitomeya</taxon>
    </lineage>
</organism>
<evidence type="ECO:0000313" key="2">
    <source>
        <dbReference type="EMBL" id="CAJ0955204.1"/>
    </source>
</evidence>
<feature type="compositionally biased region" description="Basic and acidic residues" evidence="1">
    <location>
        <begin position="240"/>
        <end position="251"/>
    </location>
</feature>
<keyword evidence="3" id="KW-1185">Reference proteome</keyword>
<feature type="region of interest" description="Disordered" evidence="1">
    <location>
        <begin position="201"/>
        <end position="282"/>
    </location>
</feature>
<feature type="compositionally biased region" description="Polar residues" evidence="1">
    <location>
        <begin position="151"/>
        <end position="172"/>
    </location>
</feature>
<feature type="region of interest" description="Disordered" evidence="1">
    <location>
        <begin position="91"/>
        <end position="135"/>
    </location>
</feature>
<feature type="compositionally biased region" description="Polar residues" evidence="1">
    <location>
        <begin position="124"/>
        <end position="135"/>
    </location>
</feature>
<reference evidence="2" key="1">
    <citation type="submission" date="2023-07" db="EMBL/GenBank/DDBJ databases">
        <authorList>
            <person name="Stuckert A."/>
        </authorList>
    </citation>
    <scope>NUCLEOTIDE SEQUENCE</scope>
</reference>
<dbReference type="EMBL" id="CAUEEQ010039824">
    <property type="protein sequence ID" value="CAJ0955204.1"/>
    <property type="molecule type" value="Genomic_DNA"/>
</dbReference>
<feature type="compositionally biased region" description="Low complexity" evidence="1">
    <location>
        <begin position="93"/>
        <end position="109"/>
    </location>
</feature>
<comment type="caution">
    <text evidence="2">The sequence shown here is derived from an EMBL/GenBank/DDBJ whole genome shotgun (WGS) entry which is preliminary data.</text>
</comment>
<accession>A0ABN9M3V5</accession>
<evidence type="ECO:0000256" key="1">
    <source>
        <dbReference type="SAM" id="MobiDB-lite"/>
    </source>
</evidence>
<proteinExistence type="predicted"/>
<feature type="compositionally biased region" description="Basic and acidic residues" evidence="1">
    <location>
        <begin position="110"/>
        <end position="122"/>
    </location>
</feature>
<feature type="region of interest" description="Disordered" evidence="1">
    <location>
        <begin position="148"/>
        <end position="172"/>
    </location>
</feature>
<protein>
    <submittedName>
        <fullName evidence="2">Uncharacterized protein</fullName>
    </submittedName>
</protein>
<dbReference type="Proteomes" id="UP001176940">
    <property type="component" value="Unassembled WGS sequence"/>
</dbReference>
<gene>
    <name evidence="2" type="ORF">RIMI_LOCUS15048797</name>
</gene>
<evidence type="ECO:0000313" key="3">
    <source>
        <dbReference type="Proteomes" id="UP001176940"/>
    </source>
</evidence>